<proteinExistence type="predicted"/>
<dbReference type="InterPro" id="IPR027417">
    <property type="entry name" value="P-loop_NTPase"/>
</dbReference>
<comment type="caution">
    <text evidence="2">The sequence shown here is derived from an EMBL/GenBank/DDBJ whole genome shotgun (WGS) entry which is preliminary data.</text>
</comment>
<dbReference type="AlphaFoldDB" id="A0A1V4ATR0"/>
<evidence type="ECO:0000313" key="2">
    <source>
        <dbReference type="EMBL" id="OOP56539.1"/>
    </source>
</evidence>
<protein>
    <recommendedName>
        <fullName evidence="1">ATPase domain-containing protein</fullName>
    </recommendedName>
</protein>
<dbReference type="EMBL" id="AYTS01000076">
    <property type="protein sequence ID" value="OOP56539.1"/>
    <property type="molecule type" value="Genomic_DNA"/>
</dbReference>
<dbReference type="STRING" id="1004156.AYP45_08635"/>
<accession>A0A1V4ATR0</accession>
<organism evidence="2 3">
    <name type="scientific">Candidatus Brocadia carolinensis</name>
    <dbReference type="NCBI Taxonomy" id="1004156"/>
    <lineage>
        <taxon>Bacteria</taxon>
        <taxon>Pseudomonadati</taxon>
        <taxon>Planctomycetota</taxon>
        <taxon>Candidatus Brocadiia</taxon>
        <taxon>Candidatus Brocadiales</taxon>
        <taxon>Candidatus Brocadiaceae</taxon>
        <taxon>Candidatus Brocadia</taxon>
    </lineage>
</organism>
<dbReference type="Proteomes" id="UP000189681">
    <property type="component" value="Unassembled WGS sequence"/>
</dbReference>
<dbReference type="Gene3D" id="3.40.50.300">
    <property type="entry name" value="P-loop containing nucleotide triphosphate hydrolases"/>
    <property type="match status" value="1"/>
</dbReference>
<reference evidence="2 3" key="1">
    <citation type="journal article" date="2017" name="Water Res.">
        <title>Discovery and metagenomic analysis of an anammox bacterial enrichment related to Candidatus "Brocadia caroliniensis" in a full-scale glycerol-fed nitritation-denitritation separate centrate treatment process.</title>
        <authorList>
            <person name="Park H."/>
            <person name="Brotto A.C."/>
            <person name="van Loosdrecht M.C."/>
            <person name="Chandran K."/>
        </authorList>
    </citation>
    <scope>NUCLEOTIDE SEQUENCE [LARGE SCALE GENOMIC DNA]</scope>
    <source>
        <strain evidence="2">26THWARD</strain>
    </source>
</reference>
<evidence type="ECO:0000259" key="1">
    <source>
        <dbReference type="Pfam" id="PF01637"/>
    </source>
</evidence>
<gene>
    <name evidence="2" type="ORF">AYP45_08635</name>
</gene>
<dbReference type="InterPro" id="IPR011579">
    <property type="entry name" value="ATPase_dom"/>
</dbReference>
<dbReference type="SUPFAM" id="SSF52540">
    <property type="entry name" value="P-loop containing nucleoside triphosphate hydrolases"/>
    <property type="match status" value="1"/>
</dbReference>
<feature type="domain" description="ATPase" evidence="1">
    <location>
        <begin position="318"/>
        <end position="451"/>
    </location>
</feature>
<dbReference type="Pfam" id="PF01637">
    <property type="entry name" value="ATPase_2"/>
    <property type="match status" value="1"/>
</dbReference>
<name>A0A1V4ATR0_9BACT</name>
<sequence length="519" mass="60173">MKANLFFGSSKKNPEDWKAFLNDAPYYKLHVPVAFQAIEMHIKESGLPIEVEDKIEEERKRNRSIDNVFRWISKSSFSIDYLRTAQEHLAECCKHVRFSLDGDRLRNVSNMYKQCSEYRLERDFRERETNYLRLDQAIAKTLEEIDKMPTVLSFERLYPTLKSLQDSLQKNFKLLEDSIPELELRNVLDNDFYVLSNDGRVSLRLLLESINEIAPPIEAISLVLEPGESAPCHSPEPLYGGQRREIELSIKPTKKEINDNTFTIQTVVEYRTRRGEKTEKSHLFPIAVRLGTPDSFEKIPNPYGRYAGGSPVDEDSMFFGRSDLIDRIIQYISTGESGQCFVLYGQKRSGKSSVINQIKKARIESSFFLLIFPQGVLCMQRTYGVHSHVFLVDEMKQQLVRIKEKVPENWPNPEDVANNPTEKIREVTRLIKRMHLNIVVAVDEFTYIYEMARDDAETFMRGWKALLEAKAFNAILVGQDTMPRFKQAFPNEFSITHDERLTYLKKSRGGQSCITTYIV</sequence>
<dbReference type="GO" id="GO:0005524">
    <property type="term" value="F:ATP binding"/>
    <property type="evidence" value="ECO:0007669"/>
    <property type="project" value="InterPro"/>
</dbReference>
<evidence type="ECO:0000313" key="3">
    <source>
        <dbReference type="Proteomes" id="UP000189681"/>
    </source>
</evidence>